<dbReference type="OrthoDB" id="9806127at2"/>
<dbReference type="RefSeq" id="WP_084603693.1">
    <property type="nucleotide sequence ID" value="NZ_FPKU01000004.1"/>
</dbReference>
<reference evidence="11 12" key="1">
    <citation type="submission" date="2016-11" db="EMBL/GenBank/DDBJ databases">
        <authorList>
            <person name="Jaros S."/>
            <person name="Januszkiewicz K."/>
            <person name="Wedrychowicz H."/>
        </authorList>
    </citation>
    <scope>NUCLEOTIDE SEQUENCE [LARGE SCALE GENOMIC DNA]</scope>
    <source>
        <strain evidence="11 12">ATCC 23634</strain>
    </source>
</reference>
<sequence>MTSSNPDDRKAQRRTLSRLGHTDGPALRLAMAAPLLGGVLLVVQAFVLAQILGRTLVEGELLASLWPLVGLALALMLIRAGITAAGERWGIQAAEAIKQMLRLSLFDDLMAKPLDFTASRSSGALAATALEQVEALDGYFARYLPAMVAASVLPLAFSAVVMPVDWVAGLLFLLTAPLIPVFMALAGWGAEAATKAQAGALTRLSGRFADRLRGILTLKLMGRAEAETHAIVEASEELRRRTLSVLRIAFLSSAVLEFFAALGVAGIALYVGLTFIGYLTVNPELSLAGGLFLLLMAPEVYQPLRVLAAHYHDRAAALAALGEIERQFEAVPEGETIRPATSTARTTAPHKAIGFAVSGLRLTTPDGRVPLLLDTSVEIAPGEHVALLGTSGSGKSTLLETLARLRPANGTILLGDRLLASLPEAQLRAELALLGQRPRLFAGTIAQNIRLGRPDAGEREVEAAALRACVTDFAGLLPNWLDARIGEGGLGLSAGEASRVALARLYLLDPSVVLLDEPTAHLDSVTERRVIEGLVDFCTGRTLLVATHSPILAGAMQRSLRLAGERLLPSIAPVRAVAEPRRERA</sequence>
<dbReference type="InterPro" id="IPR011527">
    <property type="entry name" value="ABC1_TM_dom"/>
</dbReference>
<dbReference type="InterPro" id="IPR003439">
    <property type="entry name" value="ABC_transporter-like_ATP-bd"/>
</dbReference>
<feature type="domain" description="ABC transporter" evidence="9">
    <location>
        <begin position="357"/>
        <end position="578"/>
    </location>
</feature>
<comment type="similarity">
    <text evidence="2">Belongs to the ABC transporter superfamily.</text>
</comment>
<keyword evidence="6 8" id="KW-1133">Transmembrane helix</keyword>
<dbReference type="InterPro" id="IPR017871">
    <property type="entry name" value="ABC_transporter-like_CS"/>
</dbReference>
<proteinExistence type="inferred from homology"/>
<dbReference type="PANTHER" id="PTHR24221">
    <property type="entry name" value="ATP-BINDING CASSETTE SUB-FAMILY B"/>
    <property type="match status" value="1"/>
</dbReference>
<dbReference type="PANTHER" id="PTHR24221:SF261">
    <property type="entry name" value="GLUTATHIONE_L-CYSTEINE TRANSPORT SYSTEM ATP-BINDING_PERMEASE PROTEIN CYDD"/>
    <property type="match status" value="1"/>
</dbReference>
<dbReference type="Gene3D" id="1.20.1560.10">
    <property type="entry name" value="ABC transporter type 1, transmembrane domain"/>
    <property type="match status" value="1"/>
</dbReference>
<evidence type="ECO:0000256" key="3">
    <source>
        <dbReference type="ARBA" id="ARBA00022692"/>
    </source>
</evidence>
<dbReference type="EMBL" id="FPKU01000004">
    <property type="protein sequence ID" value="SFZ86588.1"/>
    <property type="molecule type" value="Genomic_DNA"/>
</dbReference>
<dbReference type="InterPro" id="IPR003593">
    <property type="entry name" value="AAA+_ATPase"/>
</dbReference>
<keyword evidence="3 8" id="KW-0812">Transmembrane</keyword>
<evidence type="ECO:0000256" key="1">
    <source>
        <dbReference type="ARBA" id="ARBA00004651"/>
    </source>
</evidence>
<feature type="transmembrane region" description="Helical" evidence="8">
    <location>
        <begin position="166"/>
        <end position="188"/>
    </location>
</feature>
<dbReference type="GO" id="GO:0034040">
    <property type="term" value="F:ATPase-coupled lipid transmembrane transporter activity"/>
    <property type="evidence" value="ECO:0007669"/>
    <property type="project" value="TreeGrafter"/>
</dbReference>
<dbReference type="GO" id="GO:0140359">
    <property type="term" value="F:ABC-type transporter activity"/>
    <property type="evidence" value="ECO:0007669"/>
    <property type="project" value="InterPro"/>
</dbReference>
<dbReference type="InterPro" id="IPR014216">
    <property type="entry name" value="ABC_transptr_CydD"/>
</dbReference>
<evidence type="ECO:0000256" key="4">
    <source>
        <dbReference type="ARBA" id="ARBA00022741"/>
    </source>
</evidence>
<evidence type="ECO:0000256" key="2">
    <source>
        <dbReference type="ARBA" id="ARBA00005417"/>
    </source>
</evidence>
<dbReference type="InterPro" id="IPR036640">
    <property type="entry name" value="ABC1_TM_sf"/>
</dbReference>
<dbReference type="STRING" id="665118.SAMN02983003_3778"/>
<dbReference type="Gene3D" id="3.40.50.300">
    <property type="entry name" value="P-loop containing nucleotide triphosphate hydrolases"/>
    <property type="match status" value="1"/>
</dbReference>
<organism evidence="11 12">
    <name type="scientific">Devosia enhydra</name>
    <dbReference type="NCBI Taxonomy" id="665118"/>
    <lineage>
        <taxon>Bacteria</taxon>
        <taxon>Pseudomonadati</taxon>
        <taxon>Pseudomonadota</taxon>
        <taxon>Alphaproteobacteria</taxon>
        <taxon>Hyphomicrobiales</taxon>
        <taxon>Devosiaceae</taxon>
        <taxon>Devosia</taxon>
    </lineage>
</organism>
<dbReference type="Proteomes" id="UP000183447">
    <property type="component" value="Unassembled WGS sequence"/>
</dbReference>
<feature type="transmembrane region" description="Helical" evidence="8">
    <location>
        <begin position="248"/>
        <end position="269"/>
    </location>
</feature>
<dbReference type="PROSITE" id="PS50929">
    <property type="entry name" value="ABC_TM1F"/>
    <property type="match status" value="1"/>
</dbReference>
<feature type="transmembrane region" description="Helical" evidence="8">
    <location>
        <begin position="64"/>
        <end position="82"/>
    </location>
</feature>
<keyword evidence="7 8" id="KW-0472">Membrane</keyword>
<comment type="subcellular location">
    <subcellularLocation>
        <location evidence="1">Cell membrane</location>
        <topology evidence="1">Multi-pass membrane protein</topology>
    </subcellularLocation>
</comment>
<feature type="domain" description="ABC transmembrane type-1" evidence="10">
    <location>
        <begin position="29"/>
        <end position="316"/>
    </location>
</feature>
<evidence type="ECO:0000256" key="7">
    <source>
        <dbReference type="ARBA" id="ARBA00023136"/>
    </source>
</evidence>
<dbReference type="GO" id="GO:0016887">
    <property type="term" value="F:ATP hydrolysis activity"/>
    <property type="evidence" value="ECO:0007669"/>
    <property type="project" value="InterPro"/>
</dbReference>
<evidence type="ECO:0000256" key="5">
    <source>
        <dbReference type="ARBA" id="ARBA00022840"/>
    </source>
</evidence>
<evidence type="ECO:0000256" key="8">
    <source>
        <dbReference type="SAM" id="Phobius"/>
    </source>
</evidence>
<name>A0A1K2I4D0_9HYPH</name>
<evidence type="ECO:0000259" key="9">
    <source>
        <dbReference type="PROSITE" id="PS50893"/>
    </source>
</evidence>
<dbReference type="Pfam" id="PF00005">
    <property type="entry name" value="ABC_tran"/>
    <property type="match status" value="1"/>
</dbReference>
<evidence type="ECO:0000256" key="6">
    <source>
        <dbReference type="ARBA" id="ARBA00022989"/>
    </source>
</evidence>
<dbReference type="GO" id="GO:0005524">
    <property type="term" value="F:ATP binding"/>
    <property type="evidence" value="ECO:0007669"/>
    <property type="project" value="UniProtKB-KW"/>
</dbReference>
<dbReference type="SUPFAM" id="SSF52540">
    <property type="entry name" value="P-loop containing nucleoside triphosphate hydrolases"/>
    <property type="match status" value="1"/>
</dbReference>
<dbReference type="SUPFAM" id="SSF90123">
    <property type="entry name" value="ABC transporter transmembrane region"/>
    <property type="match status" value="1"/>
</dbReference>
<keyword evidence="5 11" id="KW-0067">ATP-binding</keyword>
<gene>
    <name evidence="11" type="ORF">SAMN02983003_3778</name>
</gene>
<dbReference type="SMART" id="SM00382">
    <property type="entry name" value="AAA"/>
    <property type="match status" value="1"/>
</dbReference>
<dbReference type="Pfam" id="PF00664">
    <property type="entry name" value="ABC_membrane"/>
    <property type="match status" value="1"/>
</dbReference>
<dbReference type="GO" id="GO:0042883">
    <property type="term" value="P:cysteine transport"/>
    <property type="evidence" value="ECO:0007669"/>
    <property type="project" value="InterPro"/>
</dbReference>
<evidence type="ECO:0000313" key="11">
    <source>
        <dbReference type="EMBL" id="SFZ86588.1"/>
    </source>
</evidence>
<keyword evidence="12" id="KW-1185">Reference proteome</keyword>
<accession>A0A1K2I4D0</accession>
<dbReference type="PROSITE" id="PS00211">
    <property type="entry name" value="ABC_TRANSPORTER_1"/>
    <property type="match status" value="1"/>
</dbReference>
<feature type="transmembrane region" description="Helical" evidence="8">
    <location>
        <begin position="26"/>
        <end position="52"/>
    </location>
</feature>
<dbReference type="CDD" id="cd18584">
    <property type="entry name" value="ABC_6TM_AarD_CydD"/>
    <property type="match status" value="1"/>
</dbReference>
<dbReference type="PROSITE" id="PS50893">
    <property type="entry name" value="ABC_TRANSPORTER_2"/>
    <property type="match status" value="1"/>
</dbReference>
<dbReference type="GO" id="GO:0005886">
    <property type="term" value="C:plasma membrane"/>
    <property type="evidence" value="ECO:0007669"/>
    <property type="project" value="UniProtKB-SubCell"/>
</dbReference>
<evidence type="ECO:0000259" key="10">
    <source>
        <dbReference type="PROSITE" id="PS50929"/>
    </source>
</evidence>
<dbReference type="NCBIfam" id="TIGR02857">
    <property type="entry name" value="CydD"/>
    <property type="match status" value="1"/>
</dbReference>
<dbReference type="AlphaFoldDB" id="A0A1K2I4D0"/>
<evidence type="ECO:0000313" key="12">
    <source>
        <dbReference type="Proteomes" id="UP000183447"/>
    </source>
</evidence>
<dbReference type="InterPro" id="IPR027417">
    <property type="entry name" value="P-loop_NTPase"/>
</dbReference>
<protein>
    <submittedName>
        <fullName evidence="11">ATP-binding cassette, subfamily C, CydD</fullName>
    </submittedName>
</protein>
<feature type="transmembrane region" description="Helical" evidence="8">
    <location>
        <begin position="140"/>
        <end position="160"/>
    </location>
</feature>
<keyword evidence="4" id="KW-0547">Nucleotide-binding</keyword>
<dbReference type="InterPro" id="IPR039421">
    <property type="entry name" value="Type_1_exporter"/>
</dbReference>